<dbReference type="Pfam" id="PF02775">
    <property type="entry name" value="TPP_enzyme_C"/>
    <property type="match status" value="1"/>
</dbReference>
<dbReference type="InterPro" id="IPR029061">
    <property type="entry name" value="THDP-binding"/>
</dbReference>
<evidence type="ECO:0000259" key="4">
    <source>
        <dbReference type="Pfam" id="PF00205"/>
    </source>
</evidence>
<protein>
    <submittedName>
        <fullName evidence="7">Thiamine pyrophosphate-binding protein</fullName>
    </submittedName>
</protein>
<dbReference type="EMBL" id="VYKJ01000027">
    <property type="protein sequence ID" value="KAA8994694.1"/>
    <property type="molecule type" value="Genomic_DNA"/>
</dbReference>
<keyword evidence="2 3" id="KW-0786">Thiamine pyrophosphate</keyword>
<dbReference type="InterPro" id="IPR011766">
    <property type="entry name" value="TPP_enzyme_TPP-bd"/>
</dbReference>
<dbReference type="InterPro" id="IPR012000">
    <property type="entry name" value="Thiamin_PyroP_enz_cen_dom"/>
</dbReference>
<evidence type="ECO:0000313" key="7">
    <source>
        <dbReference type="EMBL" id="KAA8994694.1"/>
    </source>
</evidence>
<dbReference type="GO" id="GO:0050660">
    <property type="term" value="F:flavin adenine dinucleotide binding"/>
    <property type="evidence" value="ECO:0007669"/>
    <property type="project" value="TreeGrafter"/>
</dbReference>
<keyword evidence="8" id="KW-1185">Reference proteome</keyword>
<dbReference type="GO" id="GO:0009097">
    <property type="term" value="P:isoleucine biosynthetic process"/>
    <property type="evidence" value="ECO:0007669"/>
    <property type="project" value="TreeGrafter"/>
</dbReference>
<dbReference type="PANTHER" id="PTHR18968:SF13">
    <property type="entry name" value="ACETOLACTATE SYNTHASE CATALYTIC SUBUNIT, MITOCHONDRIAL"/>
    <property type="match status" value="1"/>
</dbReference>
<dbReference type="GO" id="GO:0005948">
    <property type="term" value="C:acetolactate synthase complex"/>
    <property type="evidence" value="ECO:0007669"/>
    <property type="project" value="TreeGrafter"/>
</dbReference>
<comment type="similarity">
    <text evidence="1 3">Belongs to the TPP enzyme family.</text>
</comment>
<evidence type="ECO:0000256" key="1">
    <source>
        <dbReference type="ARBA" id="ARBA00007812"/>
    </source>
</evidence>
<feature type="domain" description="Thiamine pyrophosphate enzyme TPP-binding" evidence="5">
    <location>
        <begin position="402"/>
        <end position="544"/>
    </location>
</feature>
<accession>A0A5J5FR96</accession>
<dbReference type="InterPro" id="IPR045229">
    <property type="entry name" value="TPP_enz"/>
</dbReference>
<evidence type="ECO:0000313" key="8">
    <source>
        <dbReference type="Proteomes" id="UP000335415"/>
    </source>
</evidence>
<dbReference type="GO" id="GO:0003984">
    <property type="term" value="F:acetolactate synthase activity"/>
    <property type="evidence" value="ECO:0007669"/>
    <property type="project" value="TreeGrafter"/>
</dbReference>
<evidence type="ECO:0000259" key="5">
    <source>
        <dbReference type="Pfam" id="PF02775"/>
    </source>
</evidence>
<proteinExistence type="inferred from homology"/>
<dbReference type="OrthoDB" id="9785953at2"/>
<dbReference type="CDD" id="cd07035">
    <property type="entry name" value="TPP_PYR_POX_like"/>
    <property type="match status" value="1"/>
</dbReference>
<dbReference type="InterPro" id="IPR012001">
    <property type="entry name" value="Thiamin_PyroP_enz_TPP-bd_dom"/>
</dbReference>
<reference evidence="7 8" key="1">
    <citation type="submission" date="2019-09" db="EMBL/GenBank/DDBJ databases">
        <authorList>
            <person name="Li Y."/>
        </authorList>
    </citation>
    <scope>NUCLEOTIDE SEQUENCE [LARGE SCALE GENOMIC DNA]</scope>
    <source>
        <strain evidence="7 8">L3-3HA</strain>
    </source>
</reference>
<dbReference type="InterPro" id="IPR029035">
    <property type="entry name" value="DHS-like_NAD/FAD-binding_dom"/>
</dbReference>
<feature type="domain" description="Thiamine pyrophosphate enzyme central" evidence="4">
    <location>
        <begin position="219"/>
        <end position="339"/>
    </location>
</feature>
<evidence type="ECO:0000256" key="2">
    <source>
        <dbReference type="ARBA" id="ARBA00023052"/>
    </source>
</evidence>
<feature type="domain" description="Thiamine pyrophosphate enzyme N-terminal TPP-binding" evidence="6">
    <location>
        <begin position="8"/>
        <end position="119"/>
    </location>
</feature>
<evidence type="ECO:0000259" key="6">
    <source>
        <dbReference type="Pfam" id="PF02776"/>
    </source>
</evidence>
<dbReference type="CDD" id="cd00568">
    <property type="entry name" value="TPP_enzymes"/>
    <property type="match status" value="1"/>
</dbReference>
<dbReference type="SUPFAM" id="SSF52518">
    <property type="entry name" value="Thiamin diphosphate-binding fold (THDP-binding)"/>
    <property type="match status" value="2"/>
</dbReference>
<dbReference type="AlphaFoldDB" id="A0A5J5FR96"/>
<dbReference type="GO" id="GO:0030976">
    <property type="term" value="F:thiamine pyrophosphate binding"/>
    <property type="evidence" value="ECO:0007669"/>
    <property type="project" value="InterPro"/>
</dbReference>
<sequence>MNEGQPLTVIQTLVDNVKKAGVDAAFGVSGGFIVPLWEALSDSSIKVIHCRHESGAAFSASEYSLYNNIPSVVFSTAGPGITNALTGLRAAKLDGAKVIFISATTIEEHNGQWGLQQTTRQDINDLAGDGISGFFDSIVFVDRQEKLVEAIAAINNVATSYGHVLGIFIPTNIQKEILKENNKINSKRILHTLISYKKDNGAENQQQKIADALTTDGAIIWNGFGCLHSAEILTRLAVVTNTPVMSTPRGKGIFPENHALYIGTTGLGSNGEKLREKLSDSSLKTVIILGSKLGELSSSYIQNQMTHANIYYIGLRNEDVNKNLPASAVIIEAEISHFLHGVYDKVKKNADYYHPQMFCRGQEPEQCAPISVKVGVVHPQQVMAIIQKVAIEEYDCLIAAEAGNTFVWANRYLHFQKPNRYRICTALGAMGHYACGIVGLSASGKTTLGIIGDGSMLMNNEISTAVRYQLPAIWLIMNDGEYNMCRQGLSLLGNPPLDCVIPQVDFSLFATALGADGVRVAQADELETALRAAIMKGVPAVIDVLIDKDAQPPLLDRINTIKSL</sequence>
<dbReference type="GO" id="GO:0000287">
    <property type="term" value="F:magnesium ion binding"/>
    <property type="evidence" value="ECO:0007669"/>
    <property type="project" value="InterPro"/>
</dbReference>
<dbReference type="Proteomes" id="UP000335415">
    <property type="component" value="Unassembled WGS sequence"/>
</dbReference>
<organism evidence="7 8">
    <name type="scientific">Affinibrenneria salicis</name>
    <dbReference type="NCBI Taxonomy" id="2590031"/>
    <lineage>
        <taxon>Bacteria</taxon>
        <taxon>Pseudomonadati</taxon>
        <taxon>Pseudomonadota</taxon>
        <taxon>Gammaproteobacteria</taxon>
        <taxon>Enterobacterales</taxon>
        <taxon>Pectobacteriaceae</taxon>
        <taxon>Affinibrenneria</taxon>
    </lineage>
</organism>
<dbReference type="SUPFAM" id="SSF52467">
    <property type="entry name" value="DHS-like NAD/FAD-binding domain"/>
    <property type="match status" value="1"/>
</dbReference>
<evidence type="ECO:0000256" key="3">
    <source>
        <dbReference type="RuleBase" id="RU362132"/>
    </source>
</evidence>
<dbReference type="PANTHER" id="PTHR18968">
    <property type="entry name" value="THIAMINE PYROPHOSPHATE ENZYMES"/>
    <property type="match status" value="1"/>
</dbReference>
<name>A0A5J5FR96_9GAMM</name>
<comment type="caution">
    <text evidence="7">The sequence shown here is derived from an EMBL/GenBank/DDBJ whole genome shotgun (WGS) entry which is preliminary data.</text>
</comment>
<dbReference type="Gene3D" id="3.40.50.970">
    <property type="match status" value="2"/>
</dbReference>
<gene>
    <name evidence="7" type="ORF">FJU30_25965</name>
</gene>
<dbReference type="Pfam" id="PF02776">
    <property type="entry name" value="TPP_enzyme_N"/>
    <property type="match status" value="1"/>
</dbReference>
<dbReference type="GO" id="GO:0009099">
    <property type="term" value="P:L-valine biosynthetic process"/>
    <property type="evidence" value="ECO:0007669"/>
    <property type="project" value="TreeGrafter"/>
</dbReference>
<dbReference type="Gene3D" id="3.40.50.1220">
    <property type="entry name" value="TPP-binding domain"/>
    <property type="match status" value="1"/>
</dbReference>
<dbReference type="Pfam" id="PF00205">
    <property type="entry name" value="TPP_enzyme_M"/>
    <property type="match status" value="1"/>
</dbReference>
<dbReference type="RefSeq" id="WP_150437844.1">
    <property type="nucleotide sequence ID" value="NZ_VYKJ01000027.1"/>
</dbReference>